<keyword evidence="2" id="KW-1185">Reference proteome</keyword>
<protein>
    <submittedName>
        <fullName evidence="1">Uncharacterized protein</fullName>
    </submittedName>
</protein>
<accession>C4XKT5</accession>
<evidence type="ECO:0000313" key="1">
    <source>
        <dbReference type="EMBL" id="BAH74474.1"/>
    </source>
</evidence>
<dbReference type="HOGENOM" id="CLU_3098153_0_0_7"/>
<dbReference type="AlphaFoldDB" id="C4XKT5"/>
<gene>
    <name evidence="1" type="ordered locus">DMR_09830</name>
</gene>
<sequence>MKAFFFFLTEKFTHLLDHPASIHIAWVEKIALAPGTPPRKIPSPGFFGPVL</sequence>
<dbReference type="EMBL" id="AP010904">
    <property type="protein sequence ID" value="BAH74474.1"/>
    <property type="molecule type" value="Genomic_DNA"/>
</dbReference>
<organism evidence="1 2">
    <name type="scientific">Solidesulfovibrio magneticus (strain ATCC 700980 / DSM 13731 / RS-1)</name>
    <name type="common">Desulfovibrio magneticus</name>
    <dbReference type="NCBI Taxonomy" id="573370"/>
    <lineage>
        <taxon>Bacteria</taxon>
        <taxon>Pseudomonadati</taxon>
        <taxon>Thermodesulfobacteriota</taxon>
        <taxon>Desulfovibrionia</taxon>
        <taxon>Desulfovibrionales</taxon>
        <taxon>Desulfovibrionaceae</taxon>
        <taxon>Solidesulfovibrio</taxon>
    </lineage>
</organism>
<dbReference type="Proteomes" id="UP000009071">
    <property type="component" value="Chromosome"/>
</dbReference>
<evidence type="ECO:0000313" key="2">
    <source>
        <dbReference type="Proteomes" id="UP000009071"/>
    </source>
</evidence>
<proteinExistence type="predicted"/>
<reference evidence="1 2" key="1">
    <citation type="journal article" date="2009" name="Genome Res.">
        <title>Whole genome sequence of Desulfovibrio magneticus strain RS-1 revealed common gene clusters in magnetotactic bacteria.</title>
        <authorList>
            <person name="Nakazawa H."/>
            <person name="Arakaki A."/>
            <person name="Narita-Yamada S."/>
            <person name="Yashiro I."/>
            <person name="Jinno K."/>
            <person name="Aoki N."/>
            <person name="Tsuruyama A."/>
            <person name="Okamura Y."/>
            <person name="Tanikawa S."/>
            <person name="Fujita N."/>
            <person name="Takeyama H."/>
            <person name="Matsunaga T."/>
        </authorList>
    </citation>
    <scope>NUCLEOTIDE SEQUENCE [LARGE SCALE GENOMIC DNA]</scope>
    <source>
        <strain evidence="2">ATCC 700980 / DSM 13731 / RS-1</strain>
    </source>
</reference>
<dbReference type="STRING" id="573370.DMR_09830"/>
<name>C4XKT5_SOLM1</name>
<dbReference type="KEGG" id="dma:DMR_09830"/>